<dbReference type="GO" id="GO:0016887">
    <property type="term" value="F:ATP hydrolysis activity"/>
    <property type="evidence" value="ECO:0007669"/>
    <property type="project" value="InterPro"/>
</dbReference>
<feature type="transmembrane region" description="Helical" evidence="7">
    <location>
        <begin position="41"/>
        <end position="60"/>
    </location>
</feature>
<feature type="transmembrane region" description="Helical" evidence="7">
    <location>
        <begin position="80"/>
        <end position="101"/>
    </location>
</feature>
<dbReference type="InterPro" id="IPR011527">
    <property type="entry name" value="ABC1_TM_dom"/>
</dbReference>
<keyword evidence="5 7" id="KW-1133">Transmembrane helix</keyword>
<proteinExistence type="predicted"/>
<dbReference type="CDD" id="cd07346">
    <property type="entry name" value="ABC_6TM_exporters"/>
    <property type="match status" value="1"/>
</dbReference>
<dbReference type="GO" id="GO:0015421">
    <property type="term" value="F:ABC-type oligopeptide transporter activity"/>
    <property type="evidence" value="ECO:0007669"/>
    <property type="project" value="TreeGrafter"/>
</dbReference>
<dbReference type="Gene3D" id="1.20.1560.10">
    <property type="entry name" value="ABC transporter type 1, transmembrane domain"/>
    <property type="match status" value="1"/>
</dbReference>
<dbReference type="Pfam" id="PF00005">
    <property type="entry name" value="ABC_tran"/>
    <property type="match status" value="1"/>
</dbReference>
<reference evidence="10 11" key="1">
    <citation type="submission" date="2015-09" db="EMBL/GenBank/DDBJ databases">
        <authorList>
            <consortium name="Pathogen Informatics"/>
        </authorList>
    </citation>
    <scope>NUCLEOTIDE SEQUENCE [LARGE SCALE GENOMIC DNA]</scope>
    <source>
        <strain evidence="10 11">2789STDY5834875</strain>
    </source>
</reference>
<evidence type="ECO:0000256" key="3">
    <source>
        <dbReference type="ARBA" id="ARBA00022741"/>
    </source>
</evidence>
<keyword evidence="10" id="KW-0378">Hydrolase</keyword>
<dbReference type="PANTHER" id="PTHR43394:SF1">
    <property type="entry name" value="ATP-BINDING CASSETTE SUB-FAMILY B MEMBER 10, MITOCHONDRIAL"/>
    <property type="match status" value="1"/>
</dbReference>
<dbReference type="FunFam" id="3.40.50.300:FF:000218">
    <property type="entry name" value="Multidrug ABC transporter ATP-binding protein"/>
    <property type="match status" value="1"/>
</dbReference>
<evidence type="ECO:0000256" key="2">
    <source>
        <dbReference type="ARBA" id="ARBA00022692"/>
    </source>
</evidence>
<dbReference type="RefSeq" id="WP_055215950.1">
    <property type="nucleotide sequence ID" value="NZ_CZBU01000004.1"/>
</dbReference>
<feature type="transmembrane region" description="Helical" evidence="7">
    <location>
        <begin position="265"/>
        <end position="291"/>
    </location>
</feature>
<feature type="transmembrane region" description="Helical" evidence="7">
    <location>
        <begin position="154"/>
        <end position="175"/>
    </location>
</feature>
<dbReference type="SMART" id="SM00382">
    <property type="entry name" value="AAA"/>
    <property type="match status" value="1"/>
</dbReference>
<evidence type="ECO:0000256" key="6">
    <source>
        <dbReference type="ARBA" id="ARBA00023136"/>
    </source>
</evidence>
<gene>
    <name evidence="10" type="ORF">ERS852490_02033</name>
</gene>
<keyword evidence="6 7" id="KW-0472">Membrane</keyword>
<evidence type="ECO:0000259" key="8">
    <source>
        <dbReference type="PROSITE" id="PS50893"/>
    </source>
</evidence>
<evidence type="ECO:0000259" key="9">
    <source>
        <dbReference type="PROSITE" id="PS50929"/>
    </source>
</evidence>
<evidence type="ECO:0000256" key="7">
    <source>
        <dbReference type="SAM" id="Phobius"/>
    </source>
</evidence>
<comment type="subcellular location">
    <subcellularLocation>
        <location evidence="1">Cell membrane</location>
        <topology evidence="1">Multi-pass membrane protein</topology>
    </subcellularLocation>
</comment>
<dbReference type="AlphaFoldDB" id="A0A174YXA5"/>
<dbReference type="InterPro" id="IPR003439">
    <property type="entry name" value="ABC_transporter-like_ATP-bd"/>
</dbReference>
<dbReference type="GO" id="GO:0005886">
    <property type="term" value="C:plasma membrane"/>
    <property type="evidence" value="ECO:0007669"/>
    <property type="project" value="UniProtKB-SubCell"/>
</dbReference>
<evidence type="ECO:0000256" key="5">
    <source>
        <dbReference type="ARBA" id="ARBA00022989"/>
    </source>
</evidence>
<keyword evidence="4 10" id="KW-0067">ATP-binding</keyword>
<dbReference type="OrthoDB" id="9806127at2"/>
<evidence type="ECO:0000313" key="11">
    <source>
        <dbReference type="Proteomes" id="UP000095621"/>
    </source>
</evidence>
<dbReference type="PROSITE" id="PS50893">
    <property type="entry name" value="ABC_TRANSPORTER_2"/>
    <property type="match status" value="1"/>
</dbReference>
<evidence type="ECO:0000256" key="4">
    <source>
        <dbReference type="ARBA" id="ARBA00022840"/>
    </source>
</evidence>
<dbReference type="InterPro" id="IPR017871">
    <property type="entry name" value="ABC_transporter-like_CS"/>
</dbReference>
<accession>A0A174YXA5</accession>
<evidence type="ECO:0000256" key="1">
    <source>
        <dbReference type="ARBA" id="ARBA00004651"/>
    </source>
</evidence>
<keyword evidence="2 7" id="KW-0812">Transmembrane</keyword>
<dbReference type="PROSITE" id="PS00211">
    <property type="entry name" value="ABC_TRANSPORTER_1"/>
    <property type="match status" value="1"/>
</dbReference>
<dbReference type="SUPFAM" id="SSF90123">
    <property type="entry name" value="ABC transporter transmembrane region"/>
    <property type="match status" value="1"/>
</dbReference>
<dbReference type="EC" id="3.6.3.-" evidence="10"/>
<dbReference type="PROSITE" id="PS50929">
    <property type="entry name" value="ABC_TM1F"/>
    <property type="match status" value="1"/>
</dbReference>
<dbReference type="InterPro" id="IPR036640">
    <property type="entry name" value="ABC1_TM_sf"/>
</dbReference>
<keyword evidence="3" id="KW-0547">Nucleotide-binding</keyword>
<dbReference type="Gene3D" id="3.40.50.300">
    <property type="entry name" value="P-loop containing nucleotide triphosphate hydrolases"/>
    <property type="match status" value="1"/>
</dbReference>
<dbReference type="EMBL" id="CZBU01000004">
    <property type="protein sequence ID" value="CUQ78352.1"/>
    <property type="molecule type" value="Genomic_DNA"/>
</dbReference>
<dbReference type="Proteomes" id="UP000095621">
    <property type="component" value="Unassembled WGS sequence"/>
</dbReference>
<dbReference type="Pfam" id="PF00664">
    <property type="entry name" value="ABC_membrane"/>
    <property type="match status" value="1"/>
</dbReference>
<dbReference type="InterPro" id="IPR027417">
    <property type="entry name" value="P-loop_NTPase"/>
</dbReference>
<dbReference type="GO" id="GO:0005524">
    <property type="term" value="F:ATP binding"/>
    <property type="evidence" value="ECO:0007669"/>
    <property type="project" value="UniProtKB-KW"/>
</dbReference>
<dbReference type="InterPro" id="IPR039421">
    <property type="entry name" value="Type_1_exporter"/>
</dbReference>
<evidence type="ECO:0000313" key="10">
    <source>
        <dbReference type="EMBL" id="CUQ78352.1"/>
    </source>
</evidence>
<feature type="domain" description="ABC transporter" evidence="8">
    <location>
        <begin position="359"/>
        <end position="594"/>
    </location>
</feature>
<sequence>MNLHAPKGIDVENWFIECYRKHKGHPLKILIGLYKGNYNKFFLAVLFFFIKHAPVWVLPIVTANIINDITSGSPDTIQNIIIQAIIMVALVVLNVPMNYLYTRYKSLATRYAETGLRKALVRKLQQLSISYHKETQSGRLQSKIMRDVEAVETLSTQMFLSILNIALNIGVALFVTVSKSLIVFLFFLLTTPLAAATMVFFRNIMKKRNTEFRKEMEETSARVMEMVELIPVTRAHALEEEEVTKMSGQLFAVAEKGYKLDVIQALFGSVGWAIFQIFQVVCLGFTGFLALKGSVGPGDITLYQSYFATIVSQVSSLMSLIPVIAKGVESVNSIGEVLLEEDIECNDGKEALDSIEGEFDFKNVRFAYNNTDKPVLHELNLHVNKGETIALVGESGAGKSTILNLVIGFNFATDGVVTIDGHDMRDIDLRSYRKHLAVVPQTSILFSGTIRDNITYGIDDFDEEALNKVVDAANLRDLIDSLPDGLDTVVGEHGGKLSGGQRQRVSIARALMRNPEVIVLDEATSALDSISEKLIQEALNNLTKDRTTFIVAHRLSTIKGADRIAVIADGHCVEYGTYDELMELKGEFYQMKSIQS</sequence>
<protein>
    <submittedName>
        <fullName evidence="10">Putative multidrug export ATP-binding/permease protein SAV1866</fullName>
        <ecNumber evidence="10">3.6.3.-</ecNumber>
    </submittedName>
</protein>
<dbReference type="PANTHER" id="PTHR43394">
    <property type="entry name" value="ATP-DEPENDENT PERMEASE MDL1, MITOCHONDRIAL"/>
    <property type="match status" value="1"/>
</dbReference>
<dbReference type="InterPro" id="IPR003593">
    <property type="entry name" value="AAA+_ATPase"/>
</dbReference>
<dbReference type="SUPFAM" id="SSF52540">
    <property type="entry name" value="P-loop containing nucleoside triphosphate hydrolases"/>
    <property type="match status" value="1"/>
</dbReference>
<feature type="transmembrane region" description="Helical" evidence="7">
    <location>
        <begin position="181"/>
        <end position="201"/>
    </location>
</feature>
<name>A0A174YXA5_9FIRM</name>
<organism evidence="10 11">
    <name type="scientific">Lachnospira eligens</name>
    <dbReference type="NCBI Taxonomy" id="39485"/>
    <lineage>
        <taxon>Bacteria</taxon>
        <taxon>Bacillati</taxon>
        <taxon>Bacillota</taxon>
        <taxon>Clostridia</taxon>
        <taxon>Lachnospirales</taxon>
        <taxon>Lachnospiraceae</taxon>
        <taxon>Lachnospira</taxon>
    </lineage>
</organism>
<feature type="domain" description="ABC transmembrane type-1" evidence="9">
    <location>
        <begin position="57"/>
        <end position="326"/>
    </location>
</feature>